<dbReference type="PROSITE" id="PS50800">
    <property type="entry name" value="SAP"/>
    <property type="match status" value="1"/>
</dbReference>
<dbReference type="AlphaFoldDB" id="A0AAV2M4K2"/>
<feature type="domain" description="SAP" evidence="1">
    <location>
        <begin position="128"/>
        <end position="162"/>
    </location>
</feature>
<sequence>MTDQTYEYSCVSCGYHPHTVVMDLHRKGVFNLPVSEVAAASSTFNGVVDTDGFWKSIDFDMISRGFLKTCSENPFTVHPSYEYWAPWIGRRTRKSNMALNTEFEKIASNRTVTSAEVLVTEDRLVDELMKQKVSTVRKLCKACNLDSNGSRMNLILRLREEMKSRHTYDKSHVKHVGHKQEHLLNYVLDEERSGKELIVQSTKMALTRSDFQTLGLKRDMESTIGNACFEIIEKVAQVKEDMPTLRKWWCLLLMETFDLGSYGKLFAHWTEEAKAMLRAEVQPVLRVKKRKFCATDRPVACYTRTSRPESPKRLSISSKLGKGQPVFIHWKNTVSSCAGLGRR</sequence>
<evidence type="ECO:0000313" key="2">
    <source>
        <dbReference type="EMBL" id="CAL1608224.1"/>
    </source>
</evidence>
<dbReference type="Proteomes" id="UP001497482">
    <property type="component" value="Chromosome 6"/>
</dbReference>
<proteinExistence type="predicted"/>
<keyword evidence="3" id="KW-1185">Reference proteome</keyword>
<protein>
    <recommendedName>
        <fullName evidence="1">SAP domain-containing protein</fullName>
    </recommendedName>
</protein>
<accession>A0AAV2M4K2</accession>
<name>A0AAV2M4K2_KNICA</name>
<evidence type="ECO:0000259" key="1">
    <source>
        <dbReference type="PROSITE" id="PS50800"/>
    </source>
</evidence>
<dbReference type="InterPro" id="IPR003034">
    <property type="entry name" value="SAP_dom"/>
</dbReference>
<dbReference type="PANTHER" id="PTHR17609">
    <property type="entry name" value="HMG DOMAIN-CONTAINING PROTEIN 3"/>
    <property type="match status" value="1"/>
</dbReference>
<organism evidence="2 3">
    <name type="scientific">Knipowitschia caucasica</name>
    <name type="common">Caucasian dwarf goby</name>
    <name type="synonym">Pomatoschistus caucasicus</name>
    <dbReference type="NCBI Taxonomy" id="637954"/>
    <lineage>
        <taxon>Eukaryota</taxon>
        <taxon>Metazoa</taxon>
        <taxon>Chordata</taxon>
        <taxon>Craniata</taxon>
        <taxon>Vertebrata</taxon>
        <taxon>Euteleostomi</taxon>
        <taxon>Actinopterygii</taxon>
        <taxon>Neopterygii</taxon>
        <taxon>Teleostei</taxon>
        <taxon>Neoteleostei</taxon>
        <taxon>Acanthomorphata</taxon>
        <taxon>Gobiaria</taxon>
        <taxon>Gobiiformes</taxon>
        <taxon>Gobioidei</taxon>
        <taxon>Gobiidae</taxon>
        <taxon>Gobiinae</taxon>
        <taxon>Knipowitschia</taxon>
    </lineage>
</organism>
<evidence type="ECO:0000313" key="3">
    <source>
        <dbReference type="Proteomes" id="UP001497482"/>
    </source>
</evidence>
<dbReference type="EMBL" id="OZ035828">
    <property type="protein sequence ID" value="CAL1608224.1"/>
    <property type="molecule type" value="Genomic_DNA"/>
</dbReference>
<dbReference type="InterPro" id="IPR039598">
    <property type="entry name" value="HMGXB3"/>
</dbReference>
<reference evidence="2 3" key="1">
    <citation type="submission" date="2024-04" db="EMBL/GenBank/DDBJ databases">
        <authorList>
            <person name="Waldvogel A.-M."/>
            <person name="Schoenle A."/>
        </authorList>
    </citation>
    <scope>NUCLEOTIDE SEQUENCE [LARGE SCALE GENOMIC DNA]</scope>
</reference>
<dbReference type="PANTHER" id="PTHR17609:SF3">
    <property type="entry name" value="SAP DOMAIN-CONTAINING PROTEIN"/>
    <property type="match status" value="1"/>
</dbReference>
<gene>
    <name evidence="2" type="ORF">KC01_LOCUS35194</name>
</gene>